<accession>A0A484I8M2</accession>
<proteinExistence type="predicted"/>
<dbReference type="OrthoDB" id="13108at2157"/>
<name>A0A484I8M2_9ARCH</name>
<evidence type="ECO:0000313" key="1">
    <source>
        <dbReference type="EMBL" id="VFJ14050.1"/>
    </source>
</evidence>
<keyword evidence="2" id="KW-1185">Reference proteome</keyword>
<dbReference type="RefSeq" id="WP_134484204.1">
    <property type="nucleotide sequence ID" value="NZ_LR216287.1"/>
</dbReference>
<dbReference type="GeneID" id="39421042"/>
<gene>
    <name evidence="1" type="ORF">NFRAN_1728</name>
</gene>
<dbReference type="Proteomes" id="UP000294299">
    <property type="component" value="Chromosome NFRAN"/>
</dbReference>
<dbReference type="KEGG" id="nfn:NFRAN_1728"/>
<dbReference type="EMBL" id="LR216287">
    <property type="protein sequence ID" value="VFJ14050.1"/>
    <property type="molecule type" value="Genomic_DNA"/>
</dbReference>
<sequence length="136" mass="14837">MQFRAFFIILIISMAALIFLTFNNALTVNAQGGLDKMIEDLKADGEALKAEIKNTNLYKTGLVEGLINKVYYYKGQISVMGGGTWAYLHDVQDTLLAKIKATGEAGFTTSELASIDYFATTAAQDKIDHPSTNVFG</sequence>
<dbReference type="AlphaFoldDB" id="A0A484I8M2"/>
<protein>
    <submittedName>
        <fullName evidence="1">Uncharacterized protein</fullName>
    </submittedName>
</protein>
<organism evidence="1 2">
    <name type="scientific">Candidatus Nitrosocosmicus franklandianus</name>
    <dbReference type="NCBI Taxonomy" id="1798806"/>
    <lineage>
        <taxon>Archaea</taxon>
        <taxon>Nitrososphaerota</taxon>
        <taxon>Nitrososphaeria</taxon>
        <taxon>Nitrososphaerales</taxon>
        <taxon>Nitrososphaeraceae</taxon>
        <taxon>Candidatus Nitrosocosmicus</taxon>
    </lineage>
</organism>
<reference evidence="1 2" key="1">
    <citation type="submission" date="2019-02" db="EMBL/GenBank/DDBJ databases">
        <authorList>
            <person name="Lehtovirta-Morley E L."/>
        </authorList>
    </citation>
    <scope>NUCLEOTIDE SEQUENCE [LARGE SCALE GENOMIC DNA]</scope>
    <source>
        <strain evidence="1">NFRAN1</strain>
    </source>
</reference>
<evidence type="ECO:0000313" key="2">
    <source>
        <dbReference type="Proteomes" id="UP000294299"/>
    </source>
</evidence>